<dbReference type="PANTHER" id="PTHR30346">
    <property type="entry name" value="TRANSCRIPTIONAL DUAL REGULATOR HCAR-RELATED"/>
    <property type="match status" value="1"/>
</dbReference>
<proteinExistence type="inferred from homology"/>
<name>A0A2Z3YT36_9CORY</name>
<protein>
    <recommendedName>
        <fullName evidence="8">LysR substrate-binding domain-containing protein</fullName>
    </recommendedName>
</protein>
<keyword evidence="5" id="KW-0804">Transcription</keyword>
<organism evidence="6 7">
    <name type="scientific">Corynebacterium provencense</name>
    <dbReference type="NCBI Taxonomy" id="1737425"/>
    <lineage>
        <taxon>Bacteria</taxon>
        <taxon>Bacillati</taxon>
        <taxon>Actinomycetota</taxon>
        <taxon>Actinomycetes</taxon>
        <taxon>Mycobacteriales</taxon>
        <taxon>Corynebacteriaceae</taxon>
        <taxon>Corynebacterium</taxon>
    </lineage>
</organism>
<evidence type="ECO:0000256" key="4">
    <source>
        <dbReference type="ARBA" id="ARBA00023159"/>
    </source>
</evidence>
<dbReference type="GO" id="GO:0003700">
    <property type="term" value="F:DNA-binding transcription factor activity"/>
    <property type="evidence" value="ECO:0007669"/>
    <property type="project" value="TreeGrafter"/>
</dbReference>
<dbReference type="STRING" id="1737425.GCA_900049755_00330"/>
<dbReference type="SUPFAM" id="SSF53850">
    <property type="entry name" value="Periplasmic binding protein-like II"/>
    <property type="match status" value="1"/>
</dbReference>
<evidence type="ECO:0000256" key="5">
    <source>
        <dbReference type="ARBA" id="ARBA00023163"/>
    </source>
</evidence>
<evidence type="ECO:0008006" key="8">
    <source>
        <dbReference type="Google" id="ProtNLM"/>
    </source>
</evidence>
<keyword evidence="3" id="KW-0238">DNA-binding</keyword>
<reference evidence="7" key="1">
    <citation type="submission" date="2017-11" db="EMBL/GenBank/DDBJ databases">
        <title>Otitis media/interna in a cat caused by the recently described species Corynebacterium provencense.</title>
        <authorList>
            <person name="Kittl S."/>
            <person name="Brodard I."/>
            <person name="Rychener L."/>
            <person name="Jores J."/>
            <person name="Roosje P."/>
            <person name="Gobeli Brawand S."/>
        </authorList>
    </citation>
    <scope>NUCLEOTIDE SEQUENCE [LARGE SCALE GENOMIC DNA]</scope>
    <source>
        <strain evidence="7">17KM38</strain>
    </source>
</reference>
<keyword evidence="2" id="KW-0805">Transcription regulation</keyword>
<evidence type="ECO:0000256" key="1">
    <source>
        <dbReference type="ARBA" id="ARBA00009437"/>
    </source>
</evidence>
<dbReference type="EMBL" id="CP024988">
    <property type="protein sequence ID" value="AWT25764.1"/>
    <property type="molecule type" value="Genomic_DNA"/>
</dbReference>
<keyword evidence="7" id="KW-1185">Reference proteome</keyword>
<dbReference type="RefSeq" id="WP_110481206.1">
    <property type="nucleotide sequence ID" value="NZ_CP024988.1"/>
</dbReference>
<gene>
    <name evidence="6" type="ORF">Csp1_09580</name>
</gene>
<dbReference type="KEGG" id="cpre:Csp1_09580"/>
<evidence type="ECO:0000256" key="2">
    <source>
        <dbReference type="ARBA" id="ARBA00023015"/>
    </source>
</evidence>
<accession>A0A2Z3YT36</accession>
<comment type="similarity">
    <text evidence="1">Belongs to the LysR transcriptional regulatory family.</text>
</comment>
<dbReference type="AlphaFoldDB" id="A0A2Z3YT36"/>
<evidence type="ECO:0000313" key="7">
    <source>
        <dbReference type="Proteomes" id="UP000247696"/>
    </source>
</evidence>
<dbReference type="OrthoDB" id="3388207at2"/>
<keyword evidence="4" id="KW-0010">Activator</keyword>
<dbReference type="GO" id="GO:0003677">
    <property type="term" value="F:DNA binding"/>
    <property type="evidence" value="ECO:0007669"/>
    <property type="project" value="UniProtKB-KW"/>
</dbReference>
<dbReference type="Proteomes" id="UP000247696">
    <property type="component" value="Chromosome"/>
</dbReference>
<evidence type="ECO:0000256" key="3">
    <source>
        <dbReference type="ARBA" id="ARBA00023125"/>
    </source>
</evidence>
<evidence type="ECO:0000313" key="6">
    <source>
        <dbReference type="EMBL" id="AWT25764.1"/>
    </source>
</evidence>
<dbReference type="GO" id="GO:0032993">
    <property type="term" value="C:protein-DNA complex"/>
    <property type="evidence" value="ECO:0007669"/>
    <property type="project" value="TreeGrafter"/>
</dbReference>
<dbReference type="PANTHER" id="PTHR30346:SF0">
    <property type="entry name" value="HCA OPERON TRANSCRIPTIONAL ACTIVATOR HCAR"/>
    <property type="match status" value="1"/>
</dbReference>
<sequence>MHYLRVVFAPGVVPGKWFGRFDSRVPGWRAAGAQADDPLRHVLAGTADIGIVRIPGVHWDGGVGAGDLAGLKEIGNAEMDAHGLHRVLLYEETAGVAVPADHPVTALGDGEPVDPDDLTGDVLLYRGVVPSVVRENLDVVAANVGHVVAPRPLLRSLNRRGVAHRTLSGGPGTQVALVWRRDRDDEVVQQFVGTCRGRRASSSR</sequence>